<dbReference type="GO" id="GO:0034338">
    <property type="term" value="F:short-chain carboxylesterase activity"/>
    <property type="evidence" value="ECO:0007669"/>
    <property type="project" value="TreeGrafter"/>
</dbReference>
<dbReference type="Pfam" id="PF00561">
    <property type="entry name" value="Abhydrolase_1"/>
    <property type="match status" value="1"/>
</dbReference>
<evidence type="ECO:0000259" key="3">
    <source>
        <dbReference type="Pfam" id="PF00561"/>
    </source>
</evidence>
<gene>
    <name evidence="4" type="ORF">HNQ59_001168</name>
</gene>
<evidence type="ECO:0000313" key="5">
    <source>
        <dbReference type="Proteomes" id="UP000575898"/>
    </source>
</evidence>
<dbReference type="InterPro" id="IPR029058">
    <property type="entry name" value="AB_hydrolase_fold"/>
</dbReference>
<comment type="caution">
    <text evidence="4">The sequence shown here is derived from an EMBL/GenBank/DDBJ whole genome shotgun (WGS) entry which is preliminary data.</text>
</comment>
<evidence type="ECO:0000256" key="2">
    <source>
        <dbReference type="PIRSR" id="PIRSR005211-1"/>
    </source>
</evidence>
<protein>
    <recommendedName>
        <fullName evidence="3">AB hydrolase-1 domain-containing protein</fullName>
    </recommendedName>
</protein>
<feature type="active site" description="Charge relay system" evidence="2">
    <location>
        <position position="266"/>
    </location>
</feature>
<feature type="active site" description="Charge relay system" evidence="2">
    <location>
        <position position="294"/>
    </location>
</feature>
<dbReference type="Proteomes" id="UP000575898">
    <property type="component" value="Unassembled WGS sequence"/>
</dbReference>
<dbReference type="NCBIfam" id="NF008218">
    <property type="entry name" value="PRK10985.1"/>
    <property type="match status" value="1"/>
</dbReference>
<dbReference type="PANTHER" id="PTHR10794">
    <property type="entry name" value="ABHYDROLASE DOMAIN-CONTAINING PROTEIN"/>
    <property type="match status" value="1"/>
</dbReference>
<dbReference type="AlphaFoldDB" id="A0A840MGX3"/>
<comment type="similarity">
    <text evidence="1">Belongs to the AB hydrolase superfamily. AB hydrolase 4 family.</text>
</comment>
<dbReference type="InterPro" id="IPR050960">
    <property type="entry name" value="AB_hydrolase_4_sf"/>
</dbReference>
<dbReference type="PIRSF" id="PIRSF005211">
    <property type="entry name" value="Ab_hydro_YheT"/>
    <property type="match status" value="1"/>
</dbReference>
<dbReference type="EMBL" id="JACHHY010000005">
    <property type="protein sequence ID" value="MBB5017898.1"/>
    <property type="molecule type" value="Genomic_DNA"/>
</dbReference>
<dbReference type="Gene3D" id="3.40.50.1820">
    <property type="entry name" value="alpha/beta hydrolase"/>
    <property type="match status" value="1"/>
</dbReference>
<evidence type="ECO:0000256" key="1">
    <source>
        <dbReference type="ARBA" id="ARBA00010884"/>
    </source>
</evidence>
<dbReference type="InterPro" id="IPR012020">
    <property type="entry name" value="ABHD4"/>
</dbReference>
<feature type="domain" description="AB hydrolase-1" evidence="3">
    <location>
        <begin position="58"/>
        <end position="300"/>
    </location>
</feature>
<organism evidence="4 5">
    <name type="scientific">Chitinivorax tropicus</name>
    <dbReference type="NCBI Taxonomy" id="714531"/>
    <lineage>
        <taxon>Bacteria</taxon>
        <taxon>Pseudomonadati</taxon>
        <taxon>Pseudomonadota</taxon>
        <taxon>Betaproteobacteria</taxon>
        <taxon>Chitinivorax</taxon>
    </lineage>
</organism>
<proteinExistence type="inferred from homology"/>
<dbReference type="SUPFAM" id="SSF53474">
    <property type="entry name" value="alpha/beta-Hydrolases"/>
    <property type="match status" value="1"/>
</dbReference>
<dbReference type="RefSeq" id="WP_184036363.1">
    <property type="nucleotide sequence ID" value="NZ_JACHHY010000005.1"/>
</dbReference>
<reference evidence="4 5" key="1">
    <citation type="submission" date="2020-08" db="EMBL/GenBank/DDBJ databases">
        <title>Genomic Encyclopedia of Type Strains, Phase IV (KMG-IV): sequencing the most valuable type-strain genomes for metagenomic binning, comparative biology and taxonomic classification.</title>
        <authorList>
            <person name="Goeker M."/>
        </authorList>
    </citation>
    <scope>NUCLEOTIDE SEQUENCE [LARGE SCALE GENOMIC DNA]</scope>
    <source>
        <strain evidence="4 5">DSM 27165</strain>
    </source>
</reference>
<dbReference type="GO" id="GO:0047372">
    <property type="term" value="F:monoacylglycerol lipase activity"/>
    <property type="evidence" value="ECO:0007669"/>
    <property type="project" value="TreeGrafter"/>
</dbReference>
<keyword evidence="5" id="KW-1185">Reference proteome</keyword>
<sequence>MSEHSYPSPAWLPGGHLQTIFPAVARRPAHLRYRRERWETPDQDFIDLDWLEGPMGAPLVVLFHGLEGSSNSHYALALMRHLQQLGWRGVVPHFRGCSGELNRLPRAYHAGDSAEVDWILRRLRHEVGIAPIFAVGVSLGGNVLLKWAGEQGGRAGQIVSATAGVSVPLDLAAAGISLDAGLSRHIYTREFLRTLRQKALHKLHRFPDIADRQRILAARTFSAFDDAFTAPIHGFKGKEDYWNQSSSKPWLKHVRLPTLVLNARNDPFLPAHVLPALHEVSSSVQTEYPEQGGHVGFLSGQFPGHLDWLPHRLTRHFRAYL</sequence>
<dbReference type="PANTHER" id="PTHR10794:SF94">
    <property type="entry name" value="ESTERASE YHET-RELATED"/>
    <property type="match status" value="1"/>
</dbReference>
<feature type="active site" description="Charge relay system" evidence="2">
    <location>
        <position position="138"/>
    </location>
</feature>
<evidence type="ECO:0000313" key="4">
    <source>
        <dbReference type="EMBL" id="MBB5017898.1"/>
    </source>
</evidence>
<name>A0A840MGX3_9PROT</name>
<accession>A0A840MGX3</accession>
<dbReference type="InterPro" id="IPR000073">
    <property type="entry name" value="AB_hydrolase_1"/>
</dbReference>